<keyword evidence="3" id="KW-1185">Reference proteome</keyword>
<feature type="chain" id="PRO_5028924582" description="DUF5666 domain-containing protein" evidence="1">
    <location>
        <begin position="37"/>
        <end position="128"/>
    </location>
</feature>
<sequence length="128" mass="13182">MIRRTPRPPAATPARGLLLALVAAALAACATAPAGALVDGREALLEGTVTAVDTTPWTYDGNAVVTVTTANGTVRVQLPARWNLCKAPPPDDVQALQPGDRVHAAGTAIGADSVVVCAQPQHHLRRLP</sequence>
<evidence type="ECO:0000256" key="1">
    <source>
        <dbReference type="SAM" id="SignalP"/>
    </source>
</evidence>
<evidence type="ECO:0000313" key="3">
    <source>
        <dbReference type="Proteomes" id="UP000516018"/>
    </source>
</evidence>
<dbReference type="KEGG" id="lsx:H8B22_05660"/>
<reference evidence="2 3" key="1">
    <citation type="submission" date="2020-08" db="EMBL/GenBank/DDBJ databases">
        <title>Lysobacter sp. II4 sp. nov., isolated from soil.</title>
        <authorList>
            <person name="Woo C.Y."/>
            <person name="Kim J."/>
        </authorList>
    </citation>
    <scope>NUCLEOTIDE SEQUENCE [LARGE SCALE GENOMIC DNA]</scope>
    <source>
        <strain evidence="2 3">II4</strain>
    </source>
</reference>
<dbReference type="AlphaFoldDB" id="A0A7H0G077"/>
<dbReference type="RefSeq" id="WP_187713129.1">
    <property type="nucleotide sequence ID" value="NZ_CP060820.1"/>
</dbReference>
<accession>A0A7H0G077</accession>
<gene>
    <name evidence="2" type="ORF">H8B22_05660</name>
</gene>
<dbReference type="EMBL" id="CP060820">
    <property type="protein sequence ID" value="QNP41693.1"/>
    <property type="molecule type" value="Genomic_DNA"/>
</dbReference>
<keyword evidence="1" id="KW-0732">Signal</keyword>
<dbReference type="PROSITE" id="PS51257">
    <property type="entry name" value="PROKAR_LIPOPROTEIN"/>
    <property type="match status" value="1"/>
</dbReference>
<protein>
    <recommendedName>
        <fullName evidence="4">DUF5666 domain-containing protein</fullName>
    </recommendedName>
</protein>
<evidence type="ECO:0008006" key="4">
    <source>
        <dbReference type="Google" id="ProtNLM"/>
    </source>
</evidence>
<organism evidence="2 3">
    <name type="scientific">Agrilutibacter terrestris</name>
    <dbReference type="NCBI Taxonomy" id="2865112"/>
    <lineage>
        <taxon>Bacteria</taxon>
        <taxon>Pseudomonadati</taxon>
        <taxon>Pseudomonadota</taxon>
        <taxon>Gammaproteobacteria</taxon>
        <taxon>Lysobacterales</taxon>
        <taxon>Lysobacteraceae</taxon>
        <taxon>Agrilutibacter</taxon>
    </lineage>
</organism>
<evidence type="ECO:0000313" key="2">
    <source>
        <dbReference type="EMBL" id="QNP41693.1"/>
    </source>
</evidence>
<feature type="signal peptide" evidence="1">
    <location>
        <begin position="1"/>
        <end position="36"/>
    </location>
</feature>
<dbReference type="Proteomes" id="UP000516018">
    <property type="component" value="Chromosome"/>
</dbReference>
<proteinExistence type="predicted"/>
<name>A0A7H0G077_9GAMM</name>